<protein>
    <submittedName>
        <fullName evidence="2 4">Uncharacterized protein</fullName>
    </submittedName>
</protein>
<gene>
    <name evidence="2" type="ORF">NBR_LOCUS15100</name>
</gene>
<name>A0A158R259_NIPBR</name>
<proteinExistence type="predicted"/>
<evidence type="ECO:0000313" key="3">
    <source>
        <dbReference type="Proteomes" id="UP000271162"/>
    </source>
</evidence>
<feature type="compositionally biased region" description="Polar residues" evidence="1">
    <location>
        <begin position="31"/>
        <end position="41"/>
    </location>
</feature>
<dbReference type="Proteomes" id="UP000271162">
    <property type="component" value="Unassembled WGS sequence"/>
</dbReference>
<feature type="region of interest" description="Disordered" evidence="1">
    <location>
        <begin position="18"/>
        <end position="45"/>
    </location>
</feature>
<keyword evidence="3" id="KW-1185">Reference proteome</keyword>
<accession>A0A158R259</accession>
<evidence type="ECO:0000313" key="2">
    <source>
        <dbReference type="EMBL" id="VDL78694.1"/>
    </source>
</evidence>
<dbReference type="WBParaSite" id="NBR_0001509901-mRNA-1">
    <property type="protein sequence ID" value="NBR_0001509901-mRNA-1"/>
    <property type="gene ID" value="NBR_0001509901"/>
</dbReference>
<evidence type="ECO:0000256" key="1">
    <source>
        <dbReference type="SAM" id="MobiDB-lite"/>
    </source>
</evidence>
<reference evidence="2 3" key="2">
    <citation type="submission" date="2018-11" db="EMBL/GenBank/DDBJ databases">
        <authorList>
            <consortium name="Pathogen Informatics"/>
        </authorList>
    </citation>
    <scope>NUCLEOTIDE SEQUENCE [LARGE SCALE GENOMIC DNA]</scope>
</reference>
<sequence>MKLYEGVLLSAVELDSRAEKPSADDDDQEINGGNQLLSNGPSRKKCSKRRLFENLENRGTHRTSRSRLILNDDKATRLVEAIVLSLSSFSIRLIFDLPNAPVDMGWIEHRPVDGFVIDSIIIVLQTVVGQTSFWFETRTLHVILHA</sequence>
<dbReference type="EMBL" id="UYSL01021599">
    <property type="protein sequence ID" value="VDL78694.1"/>
    <property type="molecule type" value="Genomic_DNA"/>
</dbReference>
<organism evidence="4">
    <name type="scientific">Nippostrongylus brasiliensis</name>
    <name type="common">Rat hookworm</name>
    <dbReference type="NCBI Taxonomy" id="27835"/>
    <lineage>
        <taxon>Eukaryota</taxon>
        <taxon>Metazoa</taxon>
        <taxon>Ecdysozoa</taxon>
        <taxon>Nematoda</taxon>
        <taxon>Chromadorea</taxon>
        <taxon>Rhabditida</taxon>
        <taxon>Rhabditina</taxon>
        <taxon>Rhabditomorpha</taxon>
        <taxon>Strongyloidea</taxon>
        <taxon>Heligmosomidae</taxon>
        <taxon>Nippostrongylus</taxon>
    </lineage>
</organism>
<evidence type="ECO:0000313" key="4">
    <source>
        <dbReference type="WBParaSite" id="NBR_0001509901-mRNA-1"/>
    </source>
</evidence>
<dbReference type="AlphaFoldDB" id="A0A158R259"/>
<reference evidence="4" key="1">
    <citation type="submission" date="2016-04" db="UniProtKB">
        <authorList>
            <consortium name="WormBaseParasite"/>
        </authorList>
    </citation>
    <scope>IDENTIFICATION</scope>
</reference>